<accession>A0ABP1LWF3</accession>
<dbReference type="PROSITE" id="PS50090">
    <property type="entry name" value="MYB_LIKE"/>
    <property type="match status" value="1"/>
</dbReference>
<name>A0ABP1LWF3_9EUKA</name>
<dbReference type="InterPro" id="IPR009057">
    <property type="entry name" value="Homeodomain-like_sf"/>
</dbReference>
<proteinExistence type="predicted"/>
<organism evidence="2 4">
    <name type="scientific">Hexamita inflata</name>
    <dbReference type="NCBI Taxonomy" id="28002"/>
    <lineage>
        <taxon>Eukaryota</taxon>
        <taxon>Metamonada</taxon>
        <taxon>Diplomonadida</taxon>
        <taxon>Hexamitidae</taxon>
        <taxon>Hexamitinae</taxon>
        <taxon>Hexamita</taxon>
    </lineage>
</organism>
<dbReference type="SUPFAM" id="SSF46689">
    <property type="entry name" value="Homeodomain-like"/>
    <property type="match status" value="1"/>
</dbReference>
<dbReference type="EMBL" id="CAXDID020000443">
    <property type="protein sequence ID" value="CAL6092247.1"/>
    <property type="molecule type" value="Genomic_DNA"/>
</dbReference>
<dbReference type="Gene3D" id="1.10.10.60">
    <property type="entry name" value="Homeodomain-like"/>
    <property type="match status" value="1"/>
</dbReference>
<gene>
    <name evidence="2" type="ORF">HINF_LOCUS66170</name>
    <name evidence="3" type="ORF">HINF_LOCUS66173</name>
</gene>
<evidence type="ECO:0000313" key="2">
    <source>
        <dbReference type="EMBL" id="CAL6092241.1"/>
    </source>
</evidence>
<evidence type="ECO:0000313" key="4">
    <source>
        <dbReference type="Proteomes" id="UP001642409"/>
    </source>
</evidence>
<feature type="domain" description="Myb-like" evidence="1">
    <location>
        <begin position="65"/>
        <end position="110"/>
    </location>
</feature>
<comment type="caution">
    <text evidence="2">The sequence shown here is derived from an EMBL/GenBank/DDBJ whole genome shotgun (WGS) entry which is preliminary data.</text>
</comment>
<dbReference type="EMBL" id="CAXDID020000443">
    <property type="protein sequence ID" value="CAL6092241.1"/>
    <property type="molecule type" value="Genomic_DNA"/>
</dbReference>
<protein>
    <submittedName>
        <fullName evidence="2">Myb-like_DNA-binding domain-containing protein</fullName>
    </submittedName>
</protein>
<dbReference type="InterPro" id="IPR001005">
    <property type="entry name" value="SANT/Myb"/>
</dbReference>
<dbReference type="CDD" id="cd00167">
    <property type="entry name" value="SANT"/>
    <property type="match status" value="1"/>
</dbReference>
<sequence length="149" mass="17673">MFSAIYSNSQRSVFTLFTVQFETIVLLKYNNLEIWIKSPYGVQKQIQDQLRIQRLLLCLTPMSYSKWNSQEEFKLKAAVDKYGNDWNTIRRNVFPERGAVCLKNKYYSRIHQNKAFDAPVQINNVQEKELNQNEADFLQEVRDLLSQIQ</sequence>
<reference evidence="2 4" key="1">
    <citation type="submission" date="2024-07" db="EMBL/GenBank/DDBJ databases">
        <authorList>
            <person name="Akdeniz Z."/>
        </authorList>
    </citation>
    <scope>NUCLEOTIDE SEQUENCE [LARGE SCALE GENOMIC DNA]</scope>
</reference>
<dbReference type="Pfam" id="PF00249">
    <property type="entry name" value="Myb_DNA-binding"/>
    <property type="match status" value="1"/>
</dbReference>
<evidence type="ECO:0000259" key="1">
    <source>
        <dbReference type="PROSITE" id="PS50090"/>
    </source>
</evidence>
<dbReference type="Proteomes" id="UP001642409">
    <property type="component" value="Unassembled WGS sequence"/>
</dbReference>
<dbReference type="SMART" id="SM00717">
    <property type="entry name" value="SANT"/>
    <property type="match status" value="1"/>
</dbReference>
<keyword evidence="4" id="KW-1185">Reference proteome</keyword>
<evidence type="ECO:0000313" key="3">
    <source>
        <dbReference type="EMBL" id="CAL6092247.1"/>
    </source>
</evidence>